<dbReference type="PANTHER" id="PTHR10884:SF14">
    <property type="entry name" value="NADH DEHYDROGENASE [UBIQUINONE] IRON-SULFUR PROTEIN 3, MITOCHONDRIAL"/>
    <property type="match status" value="1"/>
</dbReference>
<evidence type="ECO:0000256" key="2">
    <source>
        <dbReference type="ARBA" id="ARBA00004141"/>
    </source>
</evidence>
<sequence length="636" mass="73306">MVVLGRDLKALQRVAEPSAFVVGVGAGRSGSEAQVVMQMRGERSSPLGHAPCRTKRRATKRTCVKQPSITLDRSRMDNLQLKVSSSDRYLVRRNGDLGLDPVVRRIRDLTMFACEFEEDKVDSMEVQQALPPVPEASEPLPLAQEPVADLIIDLRKSEVPSPNKIQQIVEMLEEERIWSGKAAHNQKAQPTIWQKDWETFPKKWVKKMERSEHGNRSDTNTDYLFQLLCFLKLHTYTRVQVSIDICGVDHPSRKRRFEVVYNLLSTRYNSRIRVQTSADEVTRISPVVSIFPSAGRWEREVWDMFGVSSINHPDLRRISTDYGFEGHPLRKDLPLSGYVEVRYDDPEKREVRIRSVRILIGLGLTWFTRYWFPEELISSLAKPFLTLPLDSYFVCTQLTEAFPTYVATSSIACSYFVFPLISYQIWCFLIPSCYGEQRTKYNRFLHLSGSRFSLFLFLTPPRLQPKIYDHIMLTVRISFIPSVCSQVPVIVIRLPEPRGLSVETFTNNRRFLMVFSLFTAALSTPPDIWCQIVARFLISLIIELAIFVASIVQVREEGWTSGMRESGSIDKKDYLREARRAKPLMSWRRLYLRKSAKLRFLYHFEHASLRRVARPNIIPEANRLTIAQSKSSPSSA</sequence>
<comment type="similarity">
    <text evidence="4 22">Belongs to the complex I 30 kDa subunit family.</text>
</comment>
<evidence type="ECO:0000256" key="6">
    <source>
        <dbReference type="ARBA" id="ARBA00022448"/>
    </source>
</evidence>
<dbReference type="AlphaFoldDB" id="A0A0D2NAC3"/>
<evidence type="ECO:0000256" key="5">
    <source>
        <dbReference type="ARBA" id="ARBA00012944"/>
    </source>
</evidence>
<evidence type="ECO:0000256" key="13">
    <source>
        <dbReference type="ARBA" id="ARBA00022989"/>
    </source>
</evidence>
<comment type="subcellular location">
    <subcellularLocation>
        <location evidence="2">Membrane</location>
        <topology evidence="2">Multi-pass membrane protein</topology>
    </subcellularLocation>
    <subcellularLocation>
        <location evidence="3">Mitochondrion inner membrane</location>
        <topology evidence="3">Peripheral membrane protein</topology>
        <orientation evidence="3">Matrix side</orientation>
    </subcellularLocation>
</comment>
<evidence type="ECO:0000256" key="19">
    <source>
        <dbReference type="ARBA" id="ARBA00029493"/>
    </source>
</evidence>
<keyword evidence="6 22" id="KW-0813">Transport</keyword>
<dbReference type="EC" id="7.1.1.2" evidence="5"/>
<dbReference type="Proteomes" id="UP000032304">
    <property type="component" value="Chromosome 1"/>
</dbReference>
<gene>
    <name evidence="24" type="ORF">B456_001G166700</name>
</gene>
<dbReference type="InterPro" id="IPR001268">
    <property type="entry name" value="NADH_UbQ_OxRdtase_30kDa_su"/>
</dbReference>
<evidence type="ECO:0000256" key="1">
    <source>
        <dbReference type="ARBA" id="ARBA00003257"/>
    </source>
</evidence>
<accession>A0A0D2NAC3</accession>
<dbReference type="STRING" id="29730.A0A0D2NAC3"/>
<reference evidence="24 25" key="1">
    <citation type="journal article" date="2012" name="Nature">
        <title>Repeated polyploidization of Gossypium genomes and the evolution of spinnable cotton fibres.</title>
        <authorList>
            <person name="Paterson A.H."/>
            <person name="Wendel J.F."/>
            <person name="Gundlach H."/>
            <person name="Guo H."/>
            <person name="Jenkins J."/>
            <person name="Jin D."/>
            <person name="Llewellyn D."/>
            <person name="Showmaker K.C."/>
            <person name="Shu S."/>
            <person name="Udall J."/>
            <person name="Yoo M.J."/>
            <person name="Byers R."/>
            <person name="Chen W."/>
            <person name="Doron-Faigenboim A."/>
            <person name="Duke M.V."/>
            <person name="Gong L."/>
            <person name="Grimwood J."/>
            <person name="Grover C."/>
            <person name="Grupp K."/>
            <person name="Hu G."/>
            <person name="Lee T.H."/>
            <person name="Li J."/>
            <person name="Lin L."/>
            <person name="Liu T."/>
            <person name="Marler B.S."/>
            <person name="Page J.T."/>
            <person name="Roberts A.W."/>
            <person name="Romanel E."/>
            <person name="Sanders W.S."/>
            <person name="Szadkowski E."/>
            <person name="Tan X."/>
            <person name="Tang H."/>
            <person name="Xu C."/>
            <person name="Wang J."/>
            <person name="Wang Z."/>
            <person name="Zhang D."/>
            <person name="Zhang L."/>
            <person name="Ashrafi H."/>
            <person name="Bedon F."/>
            <person name="Bowers J.E."/>
            <person name="Brubaker C.L."/>
            <person name="Chee P.W."/>
            <person name="Das S."/>
            <person name="Gingle A.R."/>
            <person name="Haigler C.H."/>
            <person name="Harker D."/>
            <person name="Hoffmann L.V."/>
            <person name="Hovav R."/>
            <person name="Jones D.C."/>
            <person name="Lemke C."/>
            <person name="Mansoor S."/>
            <person name="ur Rahman M."/>
            <person name="Rainville L.N."/>
            <person name="Rambani A."/>
            <person name="Reddy U.K."/>
            <person name="Rong J.K."/>
            <person name="Saranga Y."/>
            <person name="Scheffler B.E."/>
            <person name="Scheffler J.A."/>
            <person name="Stelly D.M."/>
            <person name="Triplett B.A."/>
            <person name="Van Deynze A."/>
            <person name="Vaslin M.F."/>
            <person name="Waghmare V.N."/>
            <person name="Walford S.A."/>
            <person name="Wright R.J."/>
            <person name="Zaki E.A."/>
            <person name="Zhang T."/>
            <person name="Dennis E.S."/>
            <person name="Mayer K.F."/>
            <person name="Peterson D.G."/>
            <person name="Rokhsar D.S."/>
            <person name="Wang X."/>
            <person name="Schmutz J."/>
        </authorList>
    </citation>
    <scope>NUCLEOTIDE SEQUENCE [LARGE SCALE GENOMIC DNA]</scope>
</reference>
<name>A0A0D2NAC3_GOSRA</name>
<keyword evidence="10" id="KW-0999">Mitochondrion inner membrane</keyword>
<keyword evidence="7" id="KW-0691">RNA editing</keyword>
<dbReference type="EMBL" id="CM001740">
    <property type="protein sequence ID" value="KJB09793.1"/>
    <property type="molecule type" value="Genomic_DNA"/>
</dbReference>
<keyword evidence="18" id="KW-0472">Membrane</keyword>
<evidence type="ECO:0000256" key="16">
    <source>
        <dbReference type="ARBA" id="ARBA00023075"/>
    </source>
</evidence>
<dbReference type="Pfam" id="PF00329">
    <property type="entry name" value="Complex1_30kDa"/>
    <property type="match status" value="1"/>
</dbReference>
<dbReference type="InterPro" id="IPR020396">
    <property type="entry name" value="NADH_UbQ_OxRdtase_CS"/>
</dbReference>
<protein>
    <recommendedName>
        <fullName evidence="19">NADH dehydrogenase [ubiquinone] iron-sulfur protein 3</fullName>
        <ecNumber evidence="5">7.1.1.2</ecNumber>
    </recommendedName>
    <alternativeName>
        <fullName evidence="21">NADH dehydrogenase subunit 9</fullName>
    </alternativeName>
</protein>
<evidence type="ECO:0000256" key="4">
    <source>
        <dbReference type="ARBA" id="ARBA00007569"/>
    </source>
</evidence>
<keyword evidence="9" id="KW-0812">Transmembrane</keyword>
<keyword evidence="13" id="KW-1133">Transmembrane helix</keyword>
<keyword evidence="12" id="KW-0249">Electron transport</keyword>
<evidence type="ECO:0000256" key="3">
    <source>
        <dbReference type="ARBA" id="ARBA00004443"/>
    </source>
</evidence>
<evidence type="ECO:0000256" key="8">
    <source>
        <dbReference type="ARBA" id="ARBA00022660"/>
    </source>
</evidence>
<evidence type="ECO:0000256" key="14">
    <source>
        <dbReference type="ARBA" id="ARBA00023002"/>
    </source>
</evidence>
<evidence type="ECO:0000256" key="17">
    <source>
        <dbReference type="ARBA" id="ARBA00023128"/>
    </source>
</evidence>
<evidence type="ECO:0000256" key="7">
    <source>
        <dbReference type="ARBA" id="ARBA00022495"/>
    </source>
</evidence>
<evidence type="ECO:0000256" key="22">
    <source>
        <dbReference type="RuleBase" id="RU003456"/>
    </source>
</evidence>
<keyword evidence="15 22" id="KW-0520">NAD</keyword>
<keyword evidence="16" id="KW-0830">Ubiquinone</keyword>
<dbReference type="SUPFAM" id="SSF143243">
    <property type="entry name" value="Nqo5-like"/>
    <property type="match status" value="1"/>
</dbReference>
<dbReference type="eggNOG" id="KOG1713">
    <property type="taxonomic scope" value="Eukaryota"/>
</dbReference>
<dbReference type="PROSITE" id="PS00542">
    <property type="entry name" value="COMPLEX1_30K"/>
    <property type="match status" value="1"/>
</dbReference>
<dbReference type="FunFam" id="3.30.460.80:FF:000005">
    <property type="entry name" value="NADH dehydrogenase subunit 9"/>
    <property type="match status" value="1"/>
</dbReference>
<keyword evidence="8" id="KW-0679">Respiratory chain</keyword>
<dbReference type="GO" id="GO:0016651">
    <property type="term" value="F:oxidoreductase activity, acting on NAD(P)H"/>
    <property type="evidence" value="ECO:0007669"/>
    <property type="project" value="InterPro"/>
</dbReference>
<evidence type="ECO:0000259" key="23">
    <source>
        <dbReference type="Pfam" id="PF00329"/>
    </source>
</evidence>
<proteinExistence type="inferred from homology"/>
<dbReference type="GO" id="GO:0005743">
    <property type="term" value="C:mitochondrial inner membrane"/>
    <property type="evidence" value="ECO:0007669"/>
    <property type="project" value="UniProtKB-SubCell"/>
</dbReference>
<comment type="function">
    <text evidence="1">Core subunit of the mitochondrial membrane respiratory chain NADH dehydrogenase (Complex I) that is believed to belong to the minimal assembly required for catalysis. Complex I functions in the transfer of electrons from NADH to the respiratory chain. The immediate electron acceptor for the enzyme is believed to be ubiquinone.</text>
</comment>
<organism evidence="24 25">
    <name type="scientific">Gossypium raimondii</name>
    <name type="common">Peruvian cotton</name>
    <name type="synonym">Gossypium klotzschianum subsp. raimondii</name>
    <dbReference type="NCBI Taxonomy" id="29730"/>
    <lineage>
        <taxon>Eukaryota</taxon>
        <taxon>Viridiplantae</taxon>
        <taxon>Streptophyta</taxon>
        <taxon>Embryophyta</taxon>
        <taxon>Tracheophyta</taxon>
        <taxon>Spermatophyta</taxon>
        <taxon>Magnoliopsida</taxon>
        <taxon>eudicotyledons</taxon>
        <taxon>Gunneridae</taxon>
        <taxon>Pentapetalae</taxon>
        <taxon>rosids</taxon>
        <taxon>malvids</taxon>
        <taxon>Malvales</taxon>
        <taxon>Malvaceae</taxon>
        <taxon>Malvoideae</taxon>
        <taxon>Gossypium</taxon>
    </lineage>
</organism>
<comment type="catalytic activity">
    <reaction evidence="20">
        <text>a ubiquinone + NADH + 5 H(+)(in) = a ubiquinol + NAD(+) + 4 H(+)(out)</text>
        <dbReference type="Rhea" id="RHEA:29091"/>
        <dbReference type="Rhea" id="RHEA-COMP:9565"/>
        <dbReference type="Rhea" id="RHEA-COMP:9566"/>
        <dbReference type="ChEBI" id="CHEBI:15378"/>
        <dbReference type="ChEBI" id="CHEBI:16389"/>
        <dbReference type="ChEBI" id="CHEBI:17976"/>
        <dbReference type="ChEBI" id="CHEBI:57540"/>
        <dbReference type="ChEBI" id="CHEBI:57945"/>
        <dbReference type="EC" id="7.1.1.2"/>
    </reaction>
</comment>
<evidence type="ECO:0000256" key="21">
    <source>
        <dbReference type="ARBA" id="ARBA00082663"/>
    </source>
</evidence>
<feature type="domain" description="NADH:ubiquinone oxidoreductase 30kDa subunit" evidence="23">
    <location>
        <begin position="221"/>
        <end position="338"/>
    </location>
</feature>
<evidence type="ECO:0000256" key="20">
    <source>
        <dbReference type="ARBA" id="ARBA00049551"/>
    </source>
</evidence>
<evidence type="ECO:0000256" key="12">
    <source>
        <dbReference type="ARBA" id="ARBA00022982"/>
    </source>
</evidence>
<evidence type="ECO:0000313" key="24">
    <source>
        <dbReference type="EMBL" id="KJB09793.1"/>
    </source>
</evidence>
<dbReference type="GO" id="GO:0008137">
    <property type="term" value="F:NADH dehydrogenase (ubiquinone) activity"/>
    <property type="evidence" value="ECO:0007669"/>
    <property type="project" value="UniProtKB-EC"/>
</dbReference>
<evidence type="ECO:0000256" key="11">
    <source>
        <dbReference type="ARBA" id="ARBA00022967"/>
    </source>
</evidence>
<dbReference type="InterPro" id="IPR037232">
    <property type="entry name" value="NADH_quin_OxRdtase_su_C/D-like"/>
</dbReference>
<keyword evidence="25" id="KW-1185">Reference proteome</keyword>
<evidence type="ECO:0000256" key="9">
    <source>
        <dbReference type="ARBA" id="ARBA00022692"/>
    </source>
</evidence>
<evidence type="ECO:0000313" key="25">
    <source>
        <dbReference type="Proteomes" id="UP000032304"/>
    </source>
</evidence>
<evidence type="ECO:0000256" key="18">
    <source>
        <dbReference type="ARBA" id="ARBA00023136"/>
    </source>
</evidence>
<dbReference type="PANTHER" id="PTHR10884">
    <property type="entry name" value="NADH DEHYDROGENASE UBIQUINONE IRON-SULFUR PROTEIN 3"/>
    <property type="match status" value="1"/>
</dbReference>
<keyword evidence="17" id="KW-0496">Mitochondrion</keyword>
<evidence type="ECO:0000256" key="15">
    <source>
        <dbReference type="ARBA" id="ARBA00023027"/>
    </source>
</evidence>
<dbReference type="Gramene" id="KJB09793">
    <property type="protein sequence ID" value="KJB09793"/>
    <property type="gene ID" value="B456_001G166700"/>
</dbReference>
<evidence type="ECO:0000256" key="10">
    <source>
        <dbReference type="ARBA" id="ARBA00022792"/>
    </source>
</evidence>
<dbReference type="InterPro" id="IPR002033">
    <property type="entry name" value="TatC"/>
</dbReference>
<dbReference type="Gene3D" id="3.30.460.80">
    <property type="entry name" value="NADH:ubiquinone oxidoreductase, 30kDa subunit"/>
    <property type="match status" value="1"/>
</dbReference>
<keyword evidence="14" id="KW-0560">Oxidoreductase</keyword>
<keyword evidence="11 22" id="KW-1278">Translocase</keyword>
<dbReference type="SMR" id="A0A0D2NAC3"/>
<dbReference type="Pfam" id="PF00902">
    <property type="entry name" value="TatC"/>
    <property type="match status" value="1"/>
</dbReference>